<feature type="compositionally biased region" description="Polar residues" evidence="9">
    <location>
        <begin position="428"/>
        <end position="437"/>
    </location>
</feature>
<feature type="region of interest" description="Disordered" evidence="9">
    <location>
        <begin position="280"/>
        <end position="377"/>
    </location>
</feature>
<dbReference type="GO" id="GO:0003723">
    <property type="term" value="F:RNA binding"/>
    <property type="evidence" value="ECO:0007669"/>
    <property type="project" value="InterPro"/>
</dbReference>
<dbReference type="InterPro" id="IPR011047">
    <property type="entry name" value="Quinoprotein_ADH-like_sf"/>
</dbReference>
<feature type="compositionally biased region" description="Basic residues" evidence="9">
    <location>
        <begin position="83"/>
        <end position="92"/>
    </location>
</feature>
<comment type="caution">
    <text evidence="10">The sequence shown here is derived from an EMBL/GenBank/DDBJ whole genome shotgun (WGS) entry which is preliminary data.</text>
</comment>
<dbReference type="InterPro" id="IPR015943">
    <property type="entry name" value="WD40/YVTN_repeat-like_dom_sf"/>
</dbReference>
<keyword evidence="3" id="KW-0698">rRNA processing</keyword>
<evidence type="ECO:0000313" key="11">
    <source>
        <dbReference type="Proteomes" id="UP000799536"/>
    </source>
</evidence>
<dbReference type="InterPro" id="IPR053826">
    <property type="entry name" value="WDR75"/>
</dbReference>
<dbReference type="SUPFAM" id="SSF50998">
    <property type="entry name" value="Quinoprotein alcohol dehydrogenase-like"/>
    <property type="match status" value="1"/>
</dbReference>
<protein>
    <submittedName>
        <fullName evidence="10">WD40 repeat-like protein</fullName>
    </submittedName>
</protein>
<feature type="compositionally biased region" description="Basic residues" evidence="9">
    <location>
        <begin position="159"/>
        <end position="169"/>
    </location>
</feature>
<dbReference type="GO" id="GO:0045943">
    <property type="term" value="P:positive regulation of transcription by RNA polymerase I"/>
    <property type="evidence" value="ECO:0007669"/>
    <property type="project" value="InterPro"/>
</dbReference>
<evidence type="ECO:0000256" key="5">
    <source>
        <dbReference type="ARBA" id="ARBA00022737"/>
    </source>
</evidence>
<keyword evidence="6" id="KW-0804">Transcription</keyword>
<feature type="compositionally biased region" description="Basic and acidic residues" evidence="9">
    <location>
        <begin position="365"/>
        <end position="377"/>
    </location>
</feature>
<name>A0A9P4JQN7_9PLEO</name>
<organism evidence="10 11">
    <name type="scientific">Delitschia confertaspora ATCC 74209</name>
    <dbReference type="NCBI Taxonomy" id="1513339"/>
    <lineage>
        <taxon>Eukaryota</taxon>
        <taxon>Fungi</taxon>
        <taxon>Dikarya</taxon>
        <taxon>Ascomycota</taxon>
        <taxon>Pezizomycotina</taxon>
        <taxon>Dothideomycetes</taxon>
        <taxon>Pleosporomycetidae</taxon>
        <taxon>Pleosporales</taxon>
        <taxon>Delitschiaceae</taxon>
        <taxon>Delitschia</taxon>
    </lineage>
</organism>
<evidence type="ECO:0000256" key="1">
    <source>
        <dbReference type="ARBA" id="ARBA00004604"/>
    </source>
</evidence>
<feature type="region of interest" description="Disordered" evidence="9">
    <location>
        <begin position="392"/>
        <end position="462"/>
    </location>
</feature>
<evidence type="ECO:0000256" key="2">
    <source>
        <dbReference type="ARBA" id="ARBA00022517"/>
    </source>
</evidence>
<evidence type="ECO:0000256" key="3">
    <source>
        <dbReference type="ARBA" id="ARBA00022552"/>
    </source>
</evidence>
<proteinExistence type="predicted"/>
<keyword evidence="2" id="KW-0690">Ribosome biogenesis</keyword>
<dbReference type="Pfam" id="PF23869">
    <property type="entry name" value="Beta-prop_WDR75_1st"/>
    <property type="match status" value="1"/>
</dbReference>
<keyword evidence="4 8" id="KW-0853">WD repeat</keyword>
<accession>A0A9P4JQN7</accession>
<dbReference type="GO" id="GO:0006364">
    <property type="term" value="P:rRNA processing"/>
    <property type="evidence" value="ECO:0007669"/>
    <property type="project" value="UniProtKB-KW"/>
</dbReference>
<evidence type="ECO:0000313" key="10">
    <source>
        <dbReference type="EMBL" id="KAF2203415.1"/>
    </source>
</evidence>
<dbReference type="GO" id="GO:0032040">
    <property type="term" value="C:small-subunit processome"/>
    <property type="evidence" value="ECO:0007669"/>
    <property type="project" value="InterPro"/>
</dbReference>
<dbReference type="Proteomes" id="UP000799536">
    <property type="component" value="Unassembled WGS sequence"/>
</dbReference>
<dbReference type="PANTHER" id="PTHR44215">
    <property type="entry name" value="WD REPEAT-CONTAINING PROTEIN 75"/>
    <property type="match status" value="1"/>
</dbReference>
<dbReference type="PROSITE" id="PS50294">
    <property type="entry name" value="WD_REPEATS_REGION"/>
    <property type="match status" value="1"/>
</dbReference>
<dbReference type="PANTHER" id="PTHR44215:SF1">
    <property type="entry name" value="WD REPEAT-CONTAINING PROTEIN 75"/>
    <property type="match status" value="1"/>
</dbReference>
<evidence type="ECO:0000256" key="6">
    <source>
        <dbReference type="ARBA" id="ARBA00023163"/>
    </source>
</evidence>
<feature type="compositionally biased region" description="Basic residues" evidence="9">
    <location>
        <begin position="409"/>
        <end position="418"/>
    </location>
</feature>
<comment type="subcellular location">
    <subcellularLocation>
        <location evidence="1">Nucleus</location>
        <location evidence="1">Nucleolus</location>
    </subcellularLocation>
</comment>
<dbReference type="InterPro" id="IPR001680">
    <property type="entry name" value="WD40_rpt"/>
</dbReference>
<feature type="compositionally biased region" description="Basic and acidic residues" evidence="9">
    <location>
        <begin position="10"/>
        <end position="25"/>
    </location>
</feature>
<dbReference type="OrthoDB" id="4096at2759"/>
<feature type="compositionally biased region" description="Low complexity" evidence="9">
    <location>
        <begin position="171"/>
        <end position="186"/>
    </location>
</feature>
<keyword evidence="11" id="KW-1185">Reference proteome</keyword>
<reference evidence="10" key="1">
    <citation type="journal article" date="2020" name="Stud. Mycol.">
        <title>101 Dothideomycetes genomes: a test case for predicting lifestyles and emergence of pathogens.</title>
        <authorList>
            <person name="Haridas S."/>
            <person name="Albert R."/>
            <person name="Binder M."/>
            <person name="Bloem J."/>
            <person name="Labutti K."/>
            <person name="Salamov A."/>
            <person name="Andreopoulos B."/>
            <person name="Baker S."/>
            <person name="Barry K."/>
            <person name="Bills G."/>
            <person name="Bluhm B."/>
            <person name="Cannon C."/>
            <person name="Castanera R."/>
            <person name="Culley D."/>
            <person name="Daum C."/>
            <person name="Ezra D."/>
            <person name="Gonzalez J."/>
            <person name="Henrissat B."/>
            <person name="Kuo A."/>
            <person name="Liang C."/>
            <person name="Lipzen A."/>
            <person name="Lutzoni F."/>
            <person name="Magnuson J."/>
            <person name="Mondo S."/>
            <person name="Nolan M."/>
            <person name="Ohm R."/>
            <person name="Pangilinan J."/>
            <person name="Park H.-J."/>
            <person name="Ramirez L."/>
            <person name="Alfaro M."/>
            <person name="Sun H."/>
            <person name="Tritt A."/>
            <person name="Yoshinaga Y."/>
            <person name="Zwiers L.-H."/>
            <person name="Turgeon B."/>
            <person name="Goodwin S."/>
            <person name="Spatafora J."/>
            <person name="Crous P."/>
            <person name="Grigoriev I."/>
        </authorList>
    </citation>
    <scope>NUCLEOTIDE SEQUENCE</scope>
    <source>
        <strain evidence="10">ATCC 74209</strain>
    </source>
</reference>
<sequence>MDVTLAMDTTKQDALKRKREAEEPQKKKRSRKSQGGADEDGDDTIMSVSAAEPAVETAVPAVTVVAPVPVEESHTMEVQEITKKKKRSRKSKGGAGDIADVATTTISVTTPVPKPEDPVSEAPVQKAAAITITTPAAVAVTSAAPDAAAQVPEQSTQQAKKRKKSRKNKGAATEDTNVATTAVTVTTPPPPTATPIVPESVAQMAKESVVEEQKKKKKRSRKNKSGAGENGDDTVMSIDVATHVAQEQAVEEPVQEGNKKNIAGNAENVVADGAGTTTMSLAVATPSRTAQAPLVKEPKQEKSSVDSVQQQAGTPVSDSKKRKGKTGTQRRLAKSHSVSDNEDVSGFLEPYGSEDVEMVDAPVQKTKEGGQKQKEPVTEAVVKADVAAASQSALTTADVGPASIATPKAGRRQSRKKKQGQDEAEQKGQPQAASNDKTLVAPAADEKKAMSTAKKHKTKSKARWTVSEPIGGWFLSQDPTFSPDEKSLFLANSQALQIYSTATSLLSRSLPISASSGRLSAYALSASNPDQLYIATASGLISLWDWNTGAKSARWDIGNRIRQLISVTRPEISHDLLYCHEVTDSQSHIINVHSLRTGAEASQSELKEILKTKSAVTSVQVLLEGKVILVSTQNTIMIGRPVKQRYTSLKDLAYTWRQFQIPKRVTTLHGYIRPNPTKSADNNPRVIIDLAVGDEEGVIHVFEDVLTTFVQLERDLKEAGQNGEISAESLKPKLLHWHRDAVGSVKWSQDGNYVISGGKETVLVIWQLATGNHQTLPHLTSAIENIVVSPHGASYALSLANNSVVVLSTSELEPKTNIVGLQSRRVDFEQLPQNSSTQDYPYEVFRRIPMAVNPQDPNRVIMSVPSSQPRHDRSNLEASEPYIQTYDVAASLHVSRQAMTRNNATDFNTGPEKTKISEPSVKHLQFSHDGQWLATIDEWIPPRGDMGYLDEGIPEFNEEERSFRREVYLKFWRWDKEAELWALDARIDSPHALNNVGAAARVLDLVSEPTSAGFATVGEDGCVRIWEPKTRLRNGVTVRGAEEKGSGLVTWSLHRSIELGSRLDVLNVDSEFPLSSSRNACLAFSADGSVLAAGISREAESDPGVIHIISTENGIIRRSITELDVRGLACLGLTDRYLISVGDSIVVWDLVIDELVFCTPLDSPGLTRASRSSMVNLAINTDDGTFAVSCPVFEEYREKAPQGVKRFKKPTTRVFVLDPKRPEAFWSTVVGEIVLALLPQRRERGFVALDATSSIRFITPKASSLQITARPQQNGELQPPVSAVVEQDEDEMDVDDEDTVRRMGGLLGSVPGLQKVIEDSENDKPVVRTEQLQEIFENGQGLPPVRDLFNAVVGLYARKSRAGEQ</sequence>
<dbReference type="GO" id="GO:2000234">
    <property type="term" value="P:positive regulation of rRNA processing"/>
    <property type="evidence" value="ECO:0007669"/>
    <property type="project" value="TreeGrafter"/>
</dbReference>
<dbReference type="SMART" id="SM00320">
    <property type="entry name" value="WD40"/>
    <property type="match status" value="4"/>
</dbReference>
<feature type="compositionally biased region" description="Basic residues" evidence="9">
    <location>
        <begin position="453"/>
        <end position="462"/>
    </location>
</feature>
<dbReference type="EMBL" id="ML993904">
    <property type="protein sequence ID" value="KAF2203415.1"/>
    <property type="molecule type" value="Genomic_DNA"/>
</dbReference>
<keyword evidence="7" id="KW-0539">Nucleus</keyword>
<evidence type="ECO:0000256" key="8">
    <source>
        <dbReference type="PROSITE-ProRule" id="PRU00221"/>
    </source>
</evidence>
<feature type="repeat" description="WD" evidence="8">
    <location>
        <begin position="735"/>
        <end position="776"/>
    </location>
</feature>
<feature type="compositionally biased region" description="Basic residues" evidence="9">
    <location>
        <begin position="215"/>
        <end position="224"/>
    </location>
</feature>
<gene>
    <name evidence="10" type="ORF">GQ43DRAFT_411746</name>
</gene>
<feature type="compositionally biased region" description="Polar residues" evidence="9">
    <location>
        <begin position="280"/>
        <end position="290"/>
    </location>
</feature>
<dbReference type="PROSITE" id="PS50082">
    <property type="entry name" value="WD_REPEATS_2"/>
    <property type="match status" value="1"/>
</dbReference>
<evidence type="ECO:0000256" key="4">
    <source>
        <dbReference type="ARBA" id="ARBA00022574"/>
    </source>
</evidence>
<dbReference type="Gene3D" id="2.130.10.10">
    <property type="entry name" value="YVTN repeat-like/Quinoprotein amine dehydrogenase"/>
    <property type="match status" value="3"/>
</dbReference>
<feature type="region of interest" description="Disordered" evidence="9">
    <location>
        <begin position="1"/>
        <end position="52"/>
    </location>
</feature>
<evidence type="ECO:0000256" key="9">
    <source>
        <dbReference type="SAM" id="MobiDB-lite"/>
    </source>
</evidence>
<keyword evidence="5" id="KW-0677">Repeat</keyword>
<feature type="compositionally biased region" description="Polar residues" evidence="9">
    <location>
        <begin position="305"/>
        <end position="317"/>
    </location>
</feature>
<feature type="region of interest" description="Disordered" evidence="9">
    <location>
        <begin position="76"/>
        <end position="125"/>
    </location>
</feature>
<evidence type="ECO:0000256" key="7">
    <source>
        <dbReference type="ARBA" id="ARBA00023242"/>
    </source>
</evidence>
<feature type="region of interest" description="Disordered" evidence="9">
    <location>
        <begin position="142"/>
        <end position="266"/>
    </location>
</feature>